<keyword evidence="7" id="KW-0411">Iron-sulfur</keyword>
<keyword evidence="5" id="KW-0269">Exonuclease</keyword>
<accession>A0A6J7L521</accession>
<keyword evidence="6" id="KW-0408">Iron</keyword>
<dbReference type="Pfam" id="PF01930">
    <property type="entry name" value="Cas_Cas4"/>
    <property type="match status" value="1"/>
</dbReference>
<keyword evidence="4" id="KW-0378">Hydrolase</keyword>
<evidence type="ECO:0000256" key="10">
    <source>
        <dbReference type="ARBA" id="ARBA00033996"/>
    </source>
</evidence>
<evidence type="ECO:0000256" key="7">
    <source>
        <dbReference type="ARBA" id="ARBA00023014"/>
    </source>
</evidence>
<evidence type="ECO:0000256" key="8">
    <source>
        <dbReference type="ARBA" id="ARBA00023118"/>
    </source>
</evidence>
<gene>
    <name evidence="13" type="ORF">UFOPK3772_02345</name>
</gene>
<evidence type="ECO:0000256" key="1">
    <source>
        <dbReference type="ARBA" id="ARBA00012768"/>
    </source>
</evidence>
<feature type="domain" description="DUF83" evidence="12">
    <location>
        <begin position="36"/>
        <end position="211"/>
    </location>
</feature>
<dbReference type="EC" id="3.1.12.1" evidence="1"/>
<reference evidence="13" key="1">
    <citation type="submission" date="2020-05" db="EMBL/GenBank/DDBJ databases">
        <authorList>
            <person name="Chiriac C."/>
            <person name="Salcher M."/>
            <person name="Ghai R."/>
            <person name="Kavagutti S V."/>
        </authorList>
    </citation>
    <scope>NUCLEOTIDE SEQUENCE</scope>
</reference>
<evidence type="ECO:0000256" key="2">
    <source>
        <dbReference type="ARBA" id="ARBA00022722"/>
    </source>
</evidence>
<evidence type="ECO:0000259" key="12">
    <source>
        <dbReference type="Pfam" id="PF01930"/>
    </source>
</evidence>
<dbReference type="InterPro" id="IPR022765">
    <property type="entry name" value="Dna2/Cas4_DUF83"/>
</dbReference>
<feature type="region of interest" description="Disordered" evidence="11">
    <location>
        <begin position="1"/>
        <end position="21"/>
    </location>
</feature>
<dbReference type="AlphaFoldDB" id="A0A6J7L521"/>
<dbReference type="InterPro" id="IPR013343">
    <property type="entry name" value="CRISPR-assoc_prot_Cas4"/>
</dbReference>
<evidence type="ECO:0000313" key="13">
    <source>
        <dbReference type="EMBL" id="CAB4963091.1"/>
    </source>
</evidence>
<organism evidence="13">
    <name type="scientific">freshwater metagenome</name>
    <dbReference type="NCBI Taxonomy" id="449393"/>
    <lineage>
        <taxon>unclassified sequences</taxon>
        <taxon>metagenomes</taxon>
        <taxon>ecological metagenomes</taxon>
    </lineage>
</organism>
<evidence type="ECO:0000256" key="11">
    <source>
        <dbReference type="SAM" id="MobiDB-lite"/>
    </source>
</evidence>
<name>A0A6J7L521_9ZZZZ</name>
<dbReference type="EMBL" id="CAFBNE010000086">
    <property type="protein sequence ID" value="CAB4963091.1"/>
    <property type="molecule type" value="Genomic_DNA"/>
</dbReference>
<dbReference type="GO" id="GO:0051607">
    <property type="term" value="P:defense response to virus"/>
    <property type="evidence" value="ECO:0007669"/>
    <property type="project" value="UniProtKB-KW"/>
</dbReference>
<evidence type="ECO:0000256" key="3">
    <source>
        <dbReference type="ARBA" id="ARBA00022723"/>
    </source>
</evidence>
<dbReference type="InterPro" id="IPR011604">
    <property type="entry name" value="PDDEXK-like_dom_sf"/>
</dbReference>
<evidence type="ECO:0000256" key="6">
    <source>
        <dbReference type="ARBA" id="ARBA00023004"/>
    </source>
</evidence>
<protein>
    <recommendedName>
        <fullName evidence="1">5' to 3' exodeoxyribonuclease (nucleoside 3'-phosphate-forming)</fullName>
        <ecNumber evidence="1">3.1.12.1</ecNumber>
    </recommendedName>
</protein>
<keyword evidence="3" id="KW-0479">Metal-binding</keyword>
<keyword evidence="9" id="KW-0464">Manganese</keyword>
<keyword evidence="8" id="KW-0051">Antiviral defense</keyword>
<dbReference type="GO" id="GO:0046872">
    <property type="term" value="F:metal ion binding"/>
    <property type="evidence" value="ECO:0007669"/>
    <property type="project" value="UniProtKB-KW"/>
</dbReference>
<comment type="catalytic activity">
    <reaction evidence="10">
        <text>exonucleolytic cleavage in the 5'- to 3'-direction to yield nucleoside 3'-phosphates.</text>
        <dbReference type="EC" id="3.1.12.1"/>
    </reaction>
</comment>
<dbReference type="Gene3D" id="3.90.320.10">
    <property type="match status" value="1"/>
</dbReference>
<sequence>MASVSASCSRVPARGTAAEPGPAPIVEAVEGLWIQISRIEHHAYCPRQAVLIDREAWTDSRETVRGSIAHASVDSSAKDHRHGLKIHHAVALRHDRLLIRGTADTIEEHPDGRLVPVEHKSGRATADTTPAVLQVVAQALCLESMTGRAVPSAAVFFMATNSRLDVDVRAHQSALESAIAELRLNLKSPRLPPWTSQVQRCHKCSIRLGCMPELAGRESA</sequence>
<proteinExistence type="predicted"/>
<dbReference type="GO" id="GO:0051536">
    <property type="term" value="F:iron-sulfur cluster binding"/>
    <property type="evidence" value="ECO:0007669"/>
    <property type="project" value="UniProtKB-KW"/>
</dbReference>
<evidence type="ECO:0000256" key="4">
    <source>
        <dbReference type="ARBA" id="ARBA00022801"/>
    </source>
</evidence>
<dbReference type="GO" id="GO:0004527">
    <property type="term" value="F:exonuclease activity"/>
    <property type="evidence" value="ECO:0007669"/>
    <property type="project" value="UniProtKB-KW"/>
</dbReference>
<evidence type="ECO:0000256" key="5">
    <source>
        <dbReference type="ARBA" id="ARBA00022839"/>
    </source>
</evidence>
<dbReference type="NCBIfam" id="TIGR00372">
    <property type="entry name" value="cas4"/>
    <property type="match status" value="1"/>
</dbReference>
<keyword evidence="2" id="KW-0540">Nuclease</keyword>
<evidence type="ECO:0000256" key="9">
    <source>
        <dbReference type="ARBA" id="ARBA00023211"/>
    </source>
</evidence>